<comment type="caution">
    <text evidence="2">The sequence shown here is derived from an EMBL/GenBank/DDBJ whole genome shotgun (WGS) entry which is preliminary data.</text>
</comment>
<dbReference type="AlphaFoldDB" id="A0AAP1WF92"/>
<dbReference type="Pfam" id="PF03544">
    <property type="entry name" value="TonB_C"/>
    <property type="match status" value="1"/>
</dbReference>
<dbReference type="InterPro" id="IPR037682">
    <property type="entry name" value="TonB_C"/>
</dbReference>
<dbReference type="RefSeq" id="WP_159459630.1">
    <property type="nucleotide sequence ID" value="NZ_JAJHTL010000002.1"/>
</dbReference>
<dbReference type="GO" id="GO:0055085">
    <property type="term" value="P:transmembrane transport"/>
    <property type="evidence" value="ECO:0007669"/>
    <property type="project" value="InterPro"/>
</dbReference>
<accession>A0AAP1WF92</accession>
<dbReference type="Gene3D" id="3.30.1150.10">
    <property type="match status" value="1"/>
</dbReference>
<dbReference type="EMBL" id="WXXV01000001">
    <property type="protein sequence ID" value="MBE7694071.1"/>
    <property type="molecule type" value="Genomic_DNA"/>
</dbReference>
<dbReference type="Proteomes" id="UP000806077">
    <property type="component" value="Unassembled WGS sequence"/>
</dbReference>
<reference evidence="2 3" key="1">
    <citation type="journal article" date="2020" name="Int. J. Syst. Evol. Microbiol.">
        <title>Tenacibaculum piscium sp. nov., isolated from skin ulcers of sea-farmed fish, and description of Tenacibaculum finnmarkense sp. nov. with subdivision into genomovars finnmarkense and ulcerans.</title>
        <authorList>
            <person name="Olsen A.B."/>
            <person name="Spilsberg B."/>
            <person name="Nilsen H.K."/>
            <person name="Lagesen K."/>
            <person name="Gulla S."/>
            <person name="Avendano-Herrera R."/>
            <person name="Irgang R."/>
            <person name="Duchaud E."/>
            <person name="Colquhoun D.J."/>
        </authorList>
    </citation>
    <scope>NUCLEOTIDE SEQUENCE [LARGE SCALE GENOMIC DNA]</scope>
    <source>
        <strain evidence="2 3">TNO037</strain>
    </source>
</reference>
<organism evidence="2 3">
    <name type="scientific">Tenacibaculum finnmarkense genomovar finnmarkense</name>
    <dbReference type="NCBI Taxonomy" id="1458503"/>
    <lineage>
        <taxon>Bacteria</taxon>
        <taxon>Pseudomonadati</taxon>
        <taxon>Bacteroidota</taxon>
        <taxon>Flavobacteriia</taxon>
        <taxon>Flavobacteriales</taxon>
        <taxon>Flavobacteriaceae</taxon>
        <taxon>Tenacibaculum</taxon>
        <taxon>Tenacibaculum finnmarkense</taxon>
    </lineage>
</organism>
<evidence type="ECO:0000313" key="2">
    <source>
        <dbReference type="EMBL" id="MBE7694071.1"/>
    </source>
</evidence>
<proteinExistence type="predicted"/>
<sequence length="58" mass="6403">MIKQVVKNIKTLGPDGATILDNEAVRVVAMLPKFKSAKKDGSYTTVKYGFPINFSLEE</sequence>
<keyword evidence="3" id="KW-1185">Reference proteome</keyword>
<evidence type="ECO:0000313" key="3">
    <source>
        <dbReference type="Proteomes" id="UP000806077"/>
    </source>
</evidence>
<gene>
    <name evidence="2" type="ORF">F7645_01285</name>
</gene>
<feature type="domain" description="TonB C-terminal" evidence="1">
    <location>
        <begin position="6"/>
        <end position="56"/>
    </location>
</feature>
<name>A0AAP1WF92_9FLAO</name>
<evidence type="ECO:0000259" key="1">
    <source>
        <dbReference type="Pfam" id="PF03544"/>
    </source>
</evidence>
<protein>
    <recommendedName>
        <fullName evidence="1">TonB C-terminal domain-containing protein</fullName>
    </recommendedName>
</protein>